<comment type="caution">
    <text evidence="2">The sequence shown here is derived from an EMBL/GenBank/DDBJ whole genome shotgun (WGS) entry which is preliminary data.</text>
</comment>
<gene>
    <name evidence="2" type="ORF">ACFQE5_14120</name>
</gene>
<sequence>MTVTALPPAGRIGTGPHPDADLAGWVPSRHHATSAAGLVHDATAPLLAALEGAVSAAAARGINDTGARRIADALREARIALDFAIVAAGHALADREMPVRP</sequence>
<name>A0ABW1J4M3_9PSEU</name>
<evidence type="ECO:0000313" key="3">
    <source>
        <dbReference type="Proteomes" id="UP001596302"/>
    </source>
</evidence>
<proteinExistence type="predicted"/>
<dbReference type="Proteomes" id="UP001596302">
    <property type="component" value="Unassembled WGS sequence"/>
</dbReference>
<protein>
    <submittedName>
        <fullName evidence="2">Uncharacterized protein</fullName>
    </submittedName>
</protein>
<reference evidence="3" key="1">
    <citation type="journal article" date="2019" name="Int. J. Syst. Evol. Microbiol.">
        <title>The Global Catalogue of Microorganisms (GCM) 10K type strain sequencing project: providing services to taxonomists for standard genome sequencing and annotation.</title>
        <authorList>
            <consortium name="The Broad Institute Genomics Platform"/>
            <consortium name="The Broad Institute Genome Sequencing Center for Infectious Disease"/>
            <person name="Wu L."/>
            <person name="Ma J."/>
        </authorList>
    </citation>
    <scope>NUCLEOTIDE SEQUENCE [LARGE SCALE GENOMIC DNA]</scope>
    <source>
        <strain evidence="3">CCM 8391</strain>
    </source>
</reference>
<keyword evidence="3" id="KW-1185">Reference proteome</keyword>
<organism evidence="2 3">
    <name type="scientific">Pseudonocardia hispaniensis</name>
    <dbReference type="NCBI Taxonomy" id="904933"/>
    <lineage>
        <taxon>Bacteria</taxon>
        <taxon>Bacillati</taxon>
        <taxon>Actinomycetota</taxon>
        <taxon>Actinomycetes</taxon>
        <taxon>Pseudonocardiales</taxon>
        <taxon>Pseudonocardiaceae</taxon>
        <taxon>Pseudonocardia</taxon>
    </lineage>
</organism>
<evidence type="ECO:0000256" key="1">
    <source>
        <dbReference type="SAM" id="MobiDB-lite"/>
    </source>
</evidence>
<accession>A0ABW1J4M3</accession>
<dbReference type="EMBL" id="JBHSQW010000030">
    <property type="protein sequence ID" value="MFC5995347.1"/>
    <property type="molecule type" value="Genomic_DNA"/>
</dbReference>
<dbReference type="RefSeq" id="WP_379585368.1">
    <property type="nucleotide sequence ID" value="NZ_JBHSQW010000030.1"/>
</dbReference>
<feature type="region of interest" description="Disordered" evidence="1">
    <location>
        <begin position="1"/>
        <end position="25"/>
    </location>
</feature>
<evidence type="ECO:0000313" key="2">
    <source>
        <dbReference type="EMBL" id="MFC5995347.1"/>
    </source>
</evidence>